<evidence type="ECO:0000313" key="1">
    <source>
        <dbReference type="EMBL" id="PUB17578.1"/>
    </source>
</evidence>
<dbReference type="Proteomes" id="UP000244523">
    <property type="component" value="Unassembled WGS sequence"/>
</dbReference>
<organism evidence="1 2">
    <name type="scientific">Yoonia sediminilitoris</name>
    <dbReference type="NCBI Taxonomy" id="1286148"/>
    <lineage>
        <taxon>Bacteria</taxon>
        <taxon>Pseudomonadati</taxon>
        <taxon>Pseudomonadota</taxon>
        <taxon>Alphaproteobacteria</taxon>
        <taxon>Rhodobacterales</taxon>
        <taxon>Paracoccaceae</taxon>
        <taxon>Yoonia</taxon>
    </lineage>
</organism>
<protein>
    <submittedName>
        <fullName evidence="1">Uncharacterized protein</fullName>
    </submittedName>
</protein>
<accession>A0A2T6KMY0</accession>
<dbReference type="EMBL" id="QBUD01000002">
    <property type="protein sequence ID" value="PUB17578.1"/>
    <property type="molecule type" value="Genomic_DNA"/>
</dbReference>
<name>A0A2T6KMY0_9RHOB</name>
<dbReference type="AlphaFoldDB" id="A0A2T6KMY0"/>
<dbReference type="RefSeq" id="WP_108385683.1">
    <property type="nucleotide sequence ID" value="NZ_QBUD01000002.1"/>
</dbReference>
<proteinExistence type="predicted"/>
<gene>
    <name evidence="1" type="ORF">C8N45_102590</name>
</gene>
<keyword evidence="2" id="KW-1185">Reference proteome</keyword>
<dbReference type="OrthoDB" id="7689895at2"/>
<sequence>MQSNLHPADELALVREDMKRLQEREAFLRDGFLRQSWSRRGSEAEVEIKAVHSRVLRRDKLPREIVNDPEYWEDRQVRHVRTKPLGYDQTDDVSLFEQS</sequence>
<reference evidence="1 2" key="1">
    <citation type="submission" date="2018-04" db="EMBL/GenBank/DDBJ databases">
        <title>Genomic Encyclopedia of Archaeal and Bacterial Type Strains, Phase II (KMG-II): from individual species to whole genera.</title>
        <authorList>
            <person name="Goeker M."/>
        </authorList>
    </citation>
    <scope>NUCLEOTIDE SEQUENCE [LARGE SCALE GENOMIC DNA]</scope>
    <source>
        <strain evidence="1 2">DSM 29955</strain>
    </source>
</reference>
<evidence type="ECO:0000313" key="2">
    <source>
        <dbReference type="Proteomes" id="UP000244523"/>
    </source>
</evidence>
<comment type="caution">
    <text evidence="1">The sequence shown here is derived from an EMBL/GenBank/DDBJ whole genome shotgun (WGS) entry which is preliminary data.</text>
</comment>